<dbReference type="Proteomes" id="UP000321638">
    <property type="component" value="Unassembled WGS sequence"/>
</dbReference>
<comment type="caution">
    <text evidence="1">The sequence shown here is derived from an EMBL/GenBank/DDBJ whole genome shotgun (WGS) entry which is preliminary data.</text>
</comment>
<dbReference type="RefSeq" id="WP_147850898.1">
    <property type="nucleotide sequence ID" value="NZ_VDUZ01000047.1"/>
</dbReference>
<gene>
    <name evidence="1" type="ORF">FHP25_31080</name>
</gene>
<evidence type="ECO:0000313" key="2">
    <source>
        <dbReference type="Proteomes" id="UP000321638"/>
    </source>
</evidence>
<name>A0A5C8PDF9_9HYPH</name>
<reference evidence="1 2" key="1">
    <citation type="submission" date="2019-06" db="EMBL/GenBank/DDBJ databases">
        <title>New taxonomy in bacterial strain CC-CFT640, isolated from vineyard.</title>
        <authorList>
            <person name="Lin S.-Y."/>
            <person name="Tsai C.-F."/>
            <person name="Young C.-C."/>
        </authorList>
    </citation>
    <scope>NUCLEOTIDE SEQUENCE [LARGE SCALE GENOMIC DNA]</scope>
    <source>
        <strain evidence="1 2">CC-CFT640</strain>
    </source>
</reference>
<dbReference type="AlphaFoldDB" id="A0A5C8PDF9"/>
<dbReference type="EMBL" id="VDUZ01000047">
    <property type="protein sequence ID" value="TXL71162.1"/>
    <property type="molecule type" value="Genomic_DNA"/>
</dbReference>
<evidence type="ECO:0000313" key="1">
    <source>
        <dbReference type="EMBL" id="TXL71162.1"/>
    </source>
</evidence>
<proteinExistence type="predicted"/>
<sequence>MINRTQIEASLTQLSGTYILIVSDRDADEQGCVISPMESHEVSIALITLLLDRCGGLDELLDLVIRVDELSIQ</sequence>
<accession>A0A5C8PDF9</accession>
<protein>
    <submittedName>
        <fullName evidence="1">Uncharacterized protein</fullName>
    </submittedName>
</protein>
<keyword evidence="2" id="KW-1185">Reference proteome</keyword>
<organism evidence="1 2">
    <name type="scientific">Vineibacter terrae</name>
    <dbReference type="NCBI Taxonomy" id="2586908"/>
    <lineage>
        <taxon>Bacteria</taxon>
        <taxon>Pseudomonadati</taxon>
        <taxon>Pseudomonadota</taxon>
        <taxon>Alphaproteobacteria</taxon>
        <taxon>Hyphomicrobiales</taxon>
        <taxon>Vineibacter</taxon>
    </lineage>
</organism>